<evidence type="ECO:0000313" key="2">
    <source>
        <dbReference type="Proteomes" id="UP000249081"/>
    </source>
</evidence>
<dbReference type="EMBL" id="QBMN01000025">
    <property type="protein sequence ID" value="PZO43636.1"/>
    <property type="molecule type" value="Genomic_DNA"/>
</dbReference>
<protein>
    <recommendedName>
        <fullName evidence="3">Transposase zinc-ribbon domain-containing protein</fullName>
    </recommendedName>
</protein>
<comment type="caution">
    <text evidence="1">The sequence shown here is derived from an EMBL/GenBank/DDBJ whole genome shotgun (WGS) entry which is preliminary data.</text>
</comment>
<accession>A0A2W4WFH2</accession>
<reference evidence="1 2" key="2">
    <citation type="submission" date="2018-06" db="EMBL/GenBank/DDBJ databases">
        <title>Metagenomic assembly of (sub)arctic Cyanobacteria and their associated microbiome from non-axenic cultures.</title>
        <authorList>
            <person name="Baurain D."/>
        </authorList>
    </citation>
    <scope>NUCLEOTIDE SEQUENCE [LARGE SCALE GENOMIC DNA]</scope>
    <source>
        <strain evidence="1">ULC041bin1</strain>
    </source>
</reference>
<sequence length="50" mass="5947">MAQQHHCPHCNNQHLLHIGVRGIRQCSRCKGYVDVRSRHWLKRLIRDFAA</sequence>
<reference evidence="2" key="1">
    <citation type="submission" date="2018-04" db="EMBL/GenBank/DDBJ databases">
        <authorList>
            <person name="Cornet L."/>
        </authorList>
    </citation>
    <scope>NUCLEOTIDE SEQUENCE [LARGE SCALE GENOMIC DNA]</scope>
</reference>
<organism evidence="1 2">
    <name type="scientific">Shackletoniella antarctica</name>
    <dbReference type="NCBI Taxonomy" id="268115"/>
    <lineage>
        <taxon>Bacteria</taxon>
        <taxon>Bacillati</taxon>
        <taxon>Cyanobacteriota</taxon>
        <taxon>Cyanophyceae</taxon>
        <taxon>Oculatellales</taxon>
        <taxon>Oculatellaceae</taxon>
        <taxon>Shackletoniella</taxon>
    </lineage>
</organism>
<evidence type="ECO:0000313" key="1">
    <source>
        <dbReference type="EMBL" id="PZO43636.1"/>
    </source>
</evidence>
<dbReference type="AlphaFoldDB" id="A0A2W4WFH2"/>
<dbReference type="Proteomes" id="UP000249081">
    <property type="component" value="Unassembled WGS sequence"/>
</dbReference>
<name>A0A2W4WFH2_9CYAN</name>
<evidence type="ECO:0008006" key="3">
    <source>
        <dbReference type="Google" id="ProtNLM"/>
    </source>
</evidence>
<gene>
    <name evidence="1" type="ORF">DCF17_05400</name>
</gene>
<proteinExistence type="predicted"/>